<organism evidence="1 2">
    <name type="scientific">Photobacterium carnosum</name>
    <dbReference type="NCBI Taxonomy" id="2023717"/>
    <lineage>
        <taxon>Bacteria</taxon>
        <taxon>Pseudomonadati</taxon>
        <taxon>Pseudomonadota</taxon>
        <taxon>Gammaproteobacteria</taxon>
        <taxon>Vibrionales</taxon>
        <taxon>Vibrionaceae</taxon>
        <taxon>Photobacterium</taxon>
    </lineage>
</organism>
<name>A0A2N4URR2_9GAMM</name>
<sequence>MYITTKRLPIESITKNKQLHHNLYHCYLRLIIAINKKAEWCLTHSAYHDYKNKTIMLLAKSFFWFKT</sequence>
<dbReference type="EMBL" id="NPIB01000013">
    <property type="protein sequence ID" value="PLC57701.1"/>
    <property type="molecule type" value="Genomic_DNA"/>
</dbReference>
<dbReference type="AlphaFoldDB" id="A0A2N4URR2"/>
<evidence type="ECO:0000313" key="2">
    <source>
        <dbReference type="Proteomes" id="UP000234420"/>
    </source>
</evidence>
<comment type="caution">
    <text evidence="1">The sequence shown here is derived from an EMBL/GenBank/DDBJ whole genome shotgun (WGS) entry which is preliminary data.</text>
</comment>
<accession>A0A2N4URR2</accession>
<gene>
    <name evidence="1" type="ORF">CIK00_11705</name>
</gene>
<dbReference type="Proteomes" id="UP000234420">
    <property type="component" value="Unassembled WGS sequence"/>
</dbReference>
<proteinExistence type="predicted"/>
<protein>
    <submittedName>
        <fullName evidence="1">Uncharacterized protein</fullName>
    </submittedName>
</protein>
<evidence type="ECO:0000313" key="1">
    <source>
        <dbReference type="EMBL" id="PLC57701.1"/>
    </source>
</evidence>
<reference evidence="1 2" key="1">
    <citation type="journal article" date="2018" name="Syst. Appl. Microbiol.">
        <title>Photobacterium carnosum sp. nov., isolated from spoiled modified atmosphere packaged poultry meat.</title>
        <authorList>
            <person name="Hilgarth M."/>
            <person name="Fuertes S."/>
            <person name="Ehrmann M."/>
            <person name="Vogel R.F."/>
        </authorList>
    </citation>
    <scope>NUCLEOTIDE SEQUENCE [LARGE SCALE GENOMIC DNA]</scope>
    <source>
        <strain evidence="1 2">TMW 2.2021</strain>
    </source>
</reference>
<keyword evidence="2" id="KW-1185">Reference proteome</keyword>